<feature type="domain" description="CARD" evidence="6">
    <location>
        <begin position="1"/>
        <end position="88"/>
    </location>
</feature>
<dbReference type="InterPro" id="IPR015917">
    <property type="entry name" value="Pept_C14A"/>
</dbReference>
<dbReference type="GO" id="GO:0051604">
    <property type="term" value="P:protein maturation"/>
    <property type="evidence" value="ECO:0007669"/>
    <property type="project" value="UniProtKB-ARBA"/>
</dbReference>
<dbReference type="InParanoid" id="H2R261"/>
<evidence type="ECO:0008006" key="10">
    <source>
        <dbReference type="Google" id="ProtNLM"/>
    </source>
</evidence>
<reference evidence="7" key="3">
    <citation type="submission" date="2025-09" db="UniProtKB">
        <authorList>
            <consortium name="Ensembl"/>
        </authorList>
    </citation>
    <scope>IDENTIFICATION</scope>
</reference>
<dbReference type="FunFam" id="3.40.50.1460:FF:000017">
    <property type="entry name" value="Caspase-12"/>
    <property type="match status" value="1"/>
</dbReference>
<dbReference type="OMA" id="EACCGEN"/>
<dbReference type="GO" id="GO:0019899">
    <property type="term" value="F:enzyme binding"/>
    <property type="evidence" value="ECO:0007669"/>
    <property type="project" value="UniProtKB-ARBA"/>
</dbReference>
<dbReference type="InterPro" id="IPR002138">
    <property type="entry name" value="Pept_C14_p10"/>
</dbReference>
<dbReference type="GO" id="GO:0042981">
    <property type="term" value="P:regulation of apoptotic process"/>
    <property type="evidence" value="ECO:0007669"/>
    <property type="project" value="InterPro"/>
</dbReference>
<dbReference type="PaxDb" id="9598-ENSPTRP00000057405"/>
<dbReference type="GO" id="GO:0032651">
    <property type="term" value="P:regulation of interleukin-1 beta production"/>
    <property type="evidence" value="ECO:0007669"/>
    <property type="project" value="UniProtKB-ARBA"/>
</dbReference>
<dbReference type="PANTHER" id="PTHR47901">
    <property type="entry name" value="CASPASE RECRUITMENT DOMAIN-CONTAINING PROTEIN 18"/>
    <property type="match status" value="1"/>
</dbReference>
<dbReference type="GO" id="GO:0006508">
    <property type="term" value="P:proteolysis"/>
    <property type="evidence" value="ECO:0007669"/>
    <property type="project" value="InterPro"/>
</dbReference>
<proteinExistence type="inferred from homology"/>
<dbReference type="SUPFAM" id="SSF52129">
    <property type="entry name" value="Caspase-like"/>
    <property type="match status" value="1"/>
</dbReference>
<evidence type="ECO:0000256" key="2">
    <source>
        <dbReference type="PIRSR" id="PIRSR038001-1"/>
    </source>
</evidence>
<dbReference type="PRINTS" id="PR00376">
    <property type="entry name" value="IL1BCENZYME"/>
</dbReference>
<feature type="domain" description="Caspase family p10" evidence="4">
    <location>
        <begin position="271"/>
        <end position="350"/>
    </location>
</feature>
<organism evidence="7 8">
    <name type="scientific">Pan troglodytes</name>
    <name type="common">Chimpanzee</name>
    <dbReference type="NCBI Taxonomy" id="9598"/>
    <lineage>
        <taxon>Eukaryota</taxon>
        <taxon>Metazoa</taxon>
        <taxon>Chordata</taxon>
        <taxon>Craniata</taxon>
        <taxon>Vertebrata</taxon>
        <taxon>Euteleostomi</taxon>
        <taxon>Mammalia</taxon>
        <taxon>Eutheria</taxon>
        <taxon>Euarchontoglires</taxon>
        <taxon>Primates</taxon>
        <taxon>Haplorrhini</taxon>
        <taxon>Catarrhini</taxon>
        <taxon>Hominidae</taxon>
        <taxon>Pan</taxon>
    </lineage>
</organism>
<dbReference type="InterPro" id="IPR016129">
    <property type="entry name" value="Caspase_his_AS"/>
</dbReference>
<feature type="active site" evidence="2">
    <location>
        <position position="211"/>
    </location>
</feature>
<dbReference type="MEROPS" id="C14.028"/>
<reference evidence="7" key="2">
    <citation type="submission" date="2025-08" db="UniProtKB">
        <authorList>
            <consortium name="Ensembl"/>
        </authorList>
    </citation>
    <scope>IDENTIFICATION</scope>
</reference>
<dbReference type="GO" id="GO:0050727">
    <property type="term" value="P:regulation of inflammatory response"/>
    <property type="evidence" value="ECO:0000318"/>
    <property type="project" value="GO_Central"/>
</dbReference>
<evidence type="ECO:0000313" key="9">
    <source>
        <dbReference type="VGNC" id="VGNC:11277"/>
    </source>
</evidence>
<dbReference type="InterPro" id="IPR002398">
    <property type="entry name" value="Pept_C14"/>
</dbReference>
<gene>
    <name evidence="9" type="primary">CASP1</name>
</gene>
<dbReference type="PROSITE" id="PS50209">
    <property type="entry name" value="CARD"/>
    <property type="match status" value="1"/>
</dbReference>
<dbReference type="InterPro" id="IPR011600">
    <property type="entry name" value="Pept_C14_caspase"/>
</dbReference>
<dbReference type="Proteomes" id="UP000002277">
    <property type="component" value="Chromosome 11"/>
</dbReference>
<dbReference type="FunFam" id="3.30.70.1470:FF:000003">
    <property type="entry name" value="Caspase-1"/>
    <property type="match status" value="1"/>
</dbReference>
<protein>
    <recommendedName>
        <fullName evidence="10">CASP1</fullName>
    </recommendedName>
</protein>
<accession>H2R261</accession>
<dbReference type="HOGENOM" id="CLU_1997816_0_0_1"/>
<dbReference type="GO" id="GO:0006915">
    <property type="term" value="P:apoptotic process"/>
    <property type="evidence" value="ECO:0007669"/>
    <property type="project" value="UniProtKB-ARBA"/>
</dbReference>
<dbReference type="GeneTree" id="ENSGT00940000159114"/>
<dbReference type="GO" id="GO:0072559">
    <property type="term" value="C:NLRP3 inflammasome complex"/>
    <property type="evidence" value="ECO:0000318"/>
    <property type="project" value="GO_Central"/>
</dbReference>
<feature type="domain" description="Caspase family p20" evidence="5">
    <location>
        <begin position="135"/>
        <end position="263"/>
    </location>
</feature>
<dbReference type="SUPFAM" id="SSF47986">
    <property type="entry name" value="DEATH domain"/>
    <property type="match status" value="1"/>
</dbReference>
<feature type="active site" evidence="2">
    <location>
        <position position="259"/>
    </location>
</feature>
<evidence type="ECO:0000259" key="6">
    <source>
        <dbReference type="PROSITE" id="PS50209"/>
    </source>
</evidence>
<dbReference type="GO" id="GO:0004197">
    <property type="term" value="F:cysteine-type endopeptidase activity"/>
    <property type="evidence" value="ECO:0007669"/>
    <property type="project" value="InterPro"/>
</dbReference>
<dbReference type="Gene3D" id="3.30.70.1470">
    <property type="entry name" value="Caspase-like"/>
    <property type="match status" value="1"/>
</dbReference>
<dbReference type="PROSITE" id="PS50207">
    <property type="entry name" value="CASPASE_P10"/>
    <property type="match status" value="1"/>
</dbReference>
<evidence type="ECO:0000256" key="1">
    <source>
        <dbReference type="ARBA" id="ARBA00010134"/>
    </source>
</evidence>
<dbReference type="SMART" id="SM00115">
    <property type="entry name" value="CASc"/>
    <property type="match status" value="1"/>
</dbReference>
<dbReference type="InterPro" id="IPR029030">
    <property type="entry name" value="Caspase-like_dom_sf"/>
</dbReference>
<dbReference type="CDD" id="cd00032">
    <property type="entry name" value="CASc"/>
    <property type="match status" value="1"/>
</dbReference>
<dbReference type="Bgee" id="ENSPTRG00000004231">
    <property type="expression patterns" value="Expressed in spleen and 11 other cell types or tissues"/>
</dbReference>
<evidence type="ECO:0000259" key="5">
    <source>
        <dbReference type="PROSITE" id="PS50208"/>
    </source>
</evidence>
<dbReference type="Ensembl" id="ENSPTRT00000048321.6">
    <property type="protein sequence ID" value="ENSPTRP00000043431.6"/>
    <property type="gene ID" value="ENSPTRG00000004231.7"/>
</dbReference>
<dbReference type="InterPro" id="IPR011029">
    <property type="entry name" value="DEATH-like_dom_sf"/>
</dbReference>
<dbReference type="Pfam" id="PF00656">
    <property type="entry name" value="Peptidase_C14"/>
    <property type="match status" value="1"/>
</dbReference>
<dbReference type="Pfam" id="PF00619">
    <property type="entry name" value="CARD"/>
    <property type="match status" value="1"/>
</dbReference>
<dbReference type="CDD" id="cd08325">
    <property type="entry name" value="CARD_CASP1-like"/>
    <property type="match status" value="1"/>
</dbReference>
<dbReference type="eggNOG" id="KOG3573">
    <property type="taxonomic scope" value="Eukaryota"/>
</dbReference>
<evidence type="ECO:0000313" key="7">
    <source>
        <dbReference type="Ensembl" id="ENSPTRP00000043431.6"/>
    </source>
</evidence>
<keyword evidence="8" id="KW-1185">Reference proteome</keyword>
<dbReference type="GO" id="GO:0097169">
    <property type="term" value="C:AIM2 inflammasome complex"/>
    <property type="evidence" value="ECO:0000318"/>
    <property type="project" value="GO_Central"/>
</dbReference>
<comment type="similarity">
    <text evidence="1 3">Belongs to the peptidase C14A family.</text>
</comment>
<dbReference type="EMBL" id="AACZ04006829">
    <property type="status" value="NOT_ANNOTATED_CDS"/>
    <property type="molecule type" value="Genomic_DNA"/>
</dbReference>
<dbReference type="PIRSF" id="PIRSF038001">
    <property type="entry name" value="Caspase_ICE"/>
    <property type="match status" value="1"/>
</dbReference>
<dbReference type="VGNC" id="VGNC:11277">
    <property type="gene designation" value="CASP1"/>
</dbReference>
<dbReference type="FunFam" id="1.10.533.10:FF:000031">
    <property type="entry name" value="Caspase 1, isoform CRA_b"/>
    <property type="match status" value="1"/>
</dbReference>
<dbReference type="GO" id="GO:0072557">
    <property type="term" value="C:IPAF inflammasome complex"/>
    <property type="evidence" value="ECO:0000318"/>
    <property type="project" value="GO_Central"/>
</dbReference>
<dbReference type="PROSITE" id="PS01121">
    <property type="entry name" value="CASPASE_HIS"/>
    <property type="match status" value="1"/>
</dbReference>
<dbReference type="PROSITE" id="PS50208">
    <property type="entry name" value="CASPASE_P20"/>
    <property type="match status" value="1"/>
</dbReference>
<name>H2R261_PANTR</name>
<evidence type="ECO:0000256" key="3">
    <source>
        <dbReference type="RuleBase" id="RU003971"/>
    </source>
</evidence>
<dbReference type="Gene3D" id="1.10.533.10">
    <property type="entry name" value="Death Domain, Fas"/>
    <property type="match status" value="1"/>
</dbReference>
<evidence type="ECO:0000259" key="4">
    <source>
        <dbReference type="PROSITE" id="PS50207"/>
    </source>
</evidence>
<evidence type="ECO:0000313" key="8">
    <source>
        <dbReference type="Proteomes" id="UP000002277"/>
    </source>
</evidence>
<dbReference type="PANTHER" id="PTHR47901:SF4">
    <property type="entry name" value="CASPASE 1"/>
    <property type="match status" value="1"/>
</dbReference>
<dbReference type="InterPro" id="IPR001309">
    <property type="entry name" value="Pept_C14_p20"/>
</dbReference>
<dbReference type="AlphaFoldDB" id="H2R261"/>
<reference evidence="7 8" key="1">
    <citation type="journal article" date="2005" name="Nature">
        <title>Initial sequence of the chimpanzee genome and comparison with the human genome.</title>
        <authorList>
            <consortium name="Chimpanzee sequencing and analysis consortium"/>
        </authorList>
    </citation>
    <scope>NUCLEOTIDE SEQUENCE [LARGE SCALE GENOMIC DNA]</scope>
</reference>
<dbReference type="Gene3D" id="3.40.50.1460">
    <property type="match status" value="1"/>
</dbReference>
<dbReference type="InterPro" id="IPR001315">
    <property type="entry name" value="CARD"/>
</dbReference>
<sequence>MILLKKRWLLINSLGEGTINGLPDELLETNVLSQEDTEIVKCENITVMDKARALLDAVFRKGARACEICITYICEEDRYLAGTLGLSAVPVWDNPAMPTSIGSGGSVKLCSLDEAKRIWKENLTEIYPIMGKSSRTRLALIICNEEFDSLSKITGAEVDIIGMTMLLQNLGYKVDVKRNLIAWEMTTELEAFAHRPEHKTSDSTFLVFLSHGVREGICGKKYSEQVPDILQLNEIFKMLNSKNCPSLKDKPKVIIFEACCGENHGVVLDDAVKKAHIEKDFIAFCSSASDNVSWRHPTQGSVFIMRLIEHLQEYACSCDVEEIFCKQPDDKAQMPSTERMTLTRRFYLFSGH</sequence>